<proteinExistence type="inferred from homology"/>
<dbReference type="HOGENOM" id="CLU_025810_5_2_11"/>
<dbReference type="Pfam" id="PF00383">
    <property type="entry name" value="dCMP_cyt_deam_1"/>
    <property type="match status" value="1"/>
</dbReference>
<dbReference type="KEGG" id="cmq:B840_05450"/>
<evidence type="ECO:0000313" key="6">
    <source>
        <dbReference type="EMBL" id="AJK68703.1"/>
    </source>
</evidence>
<dbReference type="STRING" id="1224162.B840_05450"/>
<evidence type="ECO:0000259" key="5">
    <source>
        <dbReference type="PROSITE" id="PS51747"/>
    </source>
</evidence>
<dbReference type="RefSeq" id="WP_042621297.1">
    <property type="nucleotide sequence ID" value="NZ_CP007790.1"/>
</dbReference>
<keyword evidence="7" id="KW-1185">Reference proteome</keyword>
<evidence type="ECO:0000256" key="1">
    <source>
        <dbReference type="ARBA" id="ARBA00006576"/>
    </source>
</evidence>
<dbReference type="PROSITE" id="PS00903">
    <property type="entry name" value="CYT_DCMP_DEAMINASES_1"/>
    <property type="match status" value="1"/>
</dbReference>
<dbReference type="GO" id="GO:0047974">
    <property type="term" value="F:guanosine deaminase activity"/>
    <property type="evidence" value="ECO:0007669"/>
    <property type="project" value="TreeGrafter"/>
</dbReference>
<dbReference type="GO" id="GO:0008270">
    <property type="term" value="F:zinc ion binding"/>
    <property type="evidence" value="ECO:0007669"/>
    <property type="project" value="InterPro"/>
</dbReference>
<dbReference type="PANTHER" id="PTHR11079:SF161">
    <property type="entry name" value="CMP_DCMP-TYPE DEAMINASE DOMAIN-CONTAINING PROTEIN"/>
    <property type="match status" value="1"/>
</dbReference>
<comment type="similarity">
    <text evidence="1">Belongs to the cytidine and deoxycytidylate deaminase family.</text>
</comment>
<dbReference type="InterPro" id="IPR016192">
    <property type="entry name" value="APOBEC/CMP_deaminase_Zn-bd"/>
</dbReference>
<dbReference type="CDD" id="cd01285">
    <property type="entry name" value="nucleoside_deaminase"/>
    <property type="match status" value="1"/>
</dbReference>
<evidence type="ECO:0000256" key="4">
    <source>
        <dbReference type="ARBA" id="ARBA00022833"/>
    </source>
</evidence>
<keyword evidence="3" id="KW-0378">Hydrolase</keyword>
<dbReference type="EMBL" id="CP007790">
    <property type="protein sequence ID" value="AJK68703.1"/>
    <property type="molecule type" value="Genomic_DNA"/>
</dbReference>
<dbReference type="InterPro" id="IPR016193">
    <property type="entry name" value="Cytidine_deaminase-like"/>
</dbReference>
<evidence type="ECO:0000256" key="3">
    <source>
        <dbReference type="ARBA" id="ARBA00022801"/>
    </source>
</evidence>
<protein>
    <submittedName>
        <fullName evidence="6">Cytosine/adenosine deaminase</fullName>
    </submittedName>
</protein>
<dbReference type="SUPFAM" id="SSF53927">
    <property type="entry name" value="Cytidine deaminase-like"/>
    <property type="match status" value="1"/>
</dbReference>
<dbReference type="OrthoDB" id="9802676at2"/>
<sequence length="155" mass="17290">MNPDFMARAIDLSREGMLAGDGGPFGAVVVRDGQILAEGHNTVVGTNDPTNHAEMTAIRRAARELGRFDLSDCELYASCEPCPMCLGAVYWARLGKVYFANTRDDAAEIGFDDSLIYGELAKPVDQRRIEFERAPDPRAREVFDEWLDKADRVQY</sequence>
<dbReference type="Gene3D" id="3.40.140.10">
    <property type="entry name" value="Cytidine Deaminase, domain 2"/>
    <property type="match status" value="1"/>
</dbReference>
<gene>
    <name evidence="6" type="ORF">B840_05450</name>
</gene>
<evidence type="ECO:0000313" key="7">
    <source>
        <dbReference type="Proteomes" id="UP000031928"/>
    </source>
</evidence>
<evidence type="ECO:0000256" key="2">
    <source>
        <dbReference type="ARBA" id="ARBA00022723"/>
    </source>
</evidence>
<name>A0A0B6TL69_9CORY</name>
<reference evidence="6 7" key="1">
    <citation type="submission" date="2014-05" db="EMBL/GenBank/DDBJ databases">
        <title>Complete genome sequence of Corynebacterium marinum DSM 44953.</title>
        <authorList>
            <person name="Schaffert L."/>
            <person name="Albersmeier A."/>
            <person name="Kalinowski J."/>
            <person name="Ruckert C."/>
        </authorList>
    </citation>
    <scope>NUCLEOTIDE SEQUENCE [LARGE SCALE GENOMIC DNA]</scope>
    <source>
        <strain evidence="6 7">DSM 44953</strain>
    </source>
</reference>
<accession>A0A0B6TL69</accession>
<dbReference type="Proteomes" id="UP000031928">
    <property type="component" value="Chromosome"/>
</dbReference>
<keyword evidence="2" id="KW-0479">Metal-binding</keyword>
<keyword evidence="4" id="KW-0862">Zinc</keyword>
<dbReference type="PANTHER" id="PTHR11079">
    <property type="entry name" value="CYTOSINE DEAMINASE FAMILY MEMBER"/>
    <property type="match status" value="1"/>
</dbReference>
<dbReference type="GO" id="GO:0006152">
    <property type="term" value="P:purine nucleoside catabolic process"/>
    <property type="evidence" value="ECO:0007669"/>
    <property type="project" value="TreeGrafter"/>
</dbReference>
<organism evidence="6 7">
    <name type="scientific">Corynebacterium marinum DSM 44953</name>
    <dbReference type="NCBI Taxonomy" id="1224162"/>
    <lineage>
        <taxon>Bacteria</taxon>
        <taxon>Bacillati</taxon>
        <taxon>Actinomycetota</taxon>
        <taxon>Actinomycetes</taxon>
        <taxon>Mycobacteriales</taxon>
        <taxon>Corynebacteriaceae</taxon>
        <taxon>Corynebacterium</taxon>
    </lineage>
</organism>
<dbReference type="InterPro" id="IPR002125">
    <property type="entry name" value="CMP_dCMP_dom"/>
</dbReference>
<dbReference type="AlphaFoldDB" id="A0A0B6TL69"/>
<dbReference type="FunFam" id="3.40.140.10:FF:000011">
    <property type="entry name" value="tRNA-specific adenosine deaminase"/>
    <property type="match status" value="1"/>
</dbReference>
<dbReference type="PROSITE" id="PS51747">
    <property type="entry name" value="CYT_DCMP_DEAMINASES_2"/>
    <property type="match status" value="1"/>
</dbReference>
<feature type="domain" description="CMP/dCMP-type deaminase" evidence="5">
    <location>
        <begin position="1"/>
        <end position="131"/>
    </location>
</feature>